<organism evidence="2 3">
    <name type="scientific">Nephila pilipes</name>
    <name type="common">Giant wood spider</name>
    <name type="synonym">Nephila maculata</name>
    <dbReference type="NCBI Taxonomy" id="299642"/>
    <lineage>
        <taxon>Eukaryota</taxon>
        <taxon>Metazoa</taxon>
        <taxon>Ecdysozoa</taxon>
        <taxon>Arthropoda</taxon>
        <taxon>Chelicerata</taxon>
        <taxon>Arachnida</taxon>
        <taxon>Araneae</taxon>
        <taxon>Araneomorphae</taxon>
        <taxon>Entelegynae</taxon>
        <taxon>Araneoidea</taxon>
        <taxon>Nephilidae</taxon>
        <taxon>Nephila</taxon>
    </lineage>
</organism>
<sequence>MKTKLRHATEPDKLCNPPKHPMKCSSDIKKLLEQLDTMDLSNVDTAMTTIQHIAEVSKSINKKSKAGSKKSSGEDGKKEDGEDDDIDLEAMKKGNLKNMIAIVKKLVNKTSGPFSPGVEPEDLSVLLKMQEIVSVVFSEGQADLWKELEAEGEDSVALLTSVQDWSMSKLLESKAAEKNVDLLMISDNVVTQSVKSPPKELKKKHAPYMYFPDYGKEPKWQEVRKQWNGAADQMRVPTAIFGESPEPTSIQSMYYNAYH</sequence>
<comment type="caution">
    <text evidence="2">The sequence shown here is derived from an EMBL/GenBank/DDBJ whole genome shotgun (WGS) entry which is preliminary data.</text>
</comment>
<dbReference type="OrthoDB" id="6430629at2759"/>
<dbReference type="AlphaFoldDB" id="A0A8X6TL78"/>
<reference evidence="2" key="1">
    <citation type="submission" date="2020-08" db="EMBL/GenBank/DDBJ databases">
        <title>Multicomponent nature underlies the extraordinary mechanical properties of spider dragline silk.</title>
        <authorList>
            <person name="Kono N."/>
            <person name="Nakamura H."/>
            <person name="Mori M."/>
            <person name="Yoshida Y."/>
            <person name="Ohtoshi R."/>
            <person name="Malay A.D."/>
            <person name="Moran D.A.P."/>
            <person name="Tomita M."/>
            <person name="Numata K."/>
            <person name="Arakawa K."/>
        </authorList>
    </citation>
    <scope>NUCLEOTIDE SEQUENCE</scope>
</reference>
<name>A0A8X6TL78_NEPPI</name>
<evidence type="ECO:0000313" key="3">
    <source>
        <dbReference type="Proteomes" id="UP000887013"/>
    </source>
</evidence>
<keyword evidence="3" id="KW-1185">Reference proteome</keyword>
<feature type="region of interest" description="Disordered" evidence="1">
    <location>
        <begin position="57"/>
        <end position="85"/>
    </location>
</feature>
<feature type="region of interest" description="Disordered" evidence="1">
    <location>
        <begin position="1"/>
        <end position="22"/>
    </location>
</feature>
<feature type="non-terminal residue" evidence="2">
    <location>
        <position position="1"/>
    </location>
</feature>
<evidence type="ECO:0000313" key="2">
    <source>
        <dbReference type="EMBL" id="GFT19940.1"/>
    </source>
</evidence>
<evidence type="ECO:0000256" key="1">
    <source>
        <dbReference type="SAM" id="MobiDB-lite"/>
    </source>
</evidence>
<dbReference type="EMBL" id="BMAW01105603">
    <property type="protein sequence ID" value="GFT19940.1"/>
    <property type="molecule type" value="Genomic_DNA"/>
</dbReference>
<feature type="compositionally biased region" description="Basic and acidic residues" evidence="1">
    <location>
        <begin position="71"/>
        <end position="80"/>
    </location>
</feature>
<accession>A0A8X6TL78</accession>
<proteinExistence type="predicted"/>
<gene>
    <name evidence="2" type="primary">AVEN_95394_1</name>
    <name evidence="2" type="ORF">NPIL_285061</name>
</gene>
<protein>
    <submittedName>
        <fullName evidence="2">Uncharacterized protein</fullName>
    </submittedName>
</protein>
<dbReference type="Proteomes" id="UP000887013">
    <property type="component" value="Unassembled WGS sequence"/>
</dbReference>